<evidence type="ECO:0000313" key="4">
    <source>
        <dbReference type="Proteomes" id="UP000054270"/>
    </source>
</evidence>
<sequence length="617" mass="63610">MFSSVLLLLPALVAPAFAANDWSKPCLSGVCEYDMPATNGAASGTLKIWGASSAITDITPAAGWQIIGCSSDALAQDIRLVCTDESSGRCKHLFRNNKKGAVGKLVRLPENCGKSAFAVVTSAHRAHNQTIPASVSASLSKRGISNTTVQGLSISTNFGASGVPSAGAINFAIRAANVPGASGSLVTSAQQLRRGNSRVYDRGIFDFVKNAIAALSSLTNFNVTQSTTLPPFDIDKSFNLVNQNISCPPIDGQVKVDVDAKAHAVASIGVAASGTIIPPVISSFAVITGLNANINGTLSLTADASGSIDTGRVQLFEVGVPGLDFPGILTIGPTFEIDGQATATLDANVGLTVGIAYSINNAQLVFPPNGNGTKGTFSIDDTPLQISASPNATATGTVEAHLIPSVNLGITALGGIVQATIFLDLDASASVTLSGQGEANSSATVGRRDNELAGLVRRGQNSPRRYFWTAPTDATSNSADARDASATVYSRATSNSTATNSTSVPVSASANGTFSGCFEIDGGLDVNAGATGSFFGIFNKSTQVELFSKEFQIFKKCFASSATTVKRSIVPRRSTLLRNTRAAKRTTPEKRAFTLQCSSVDSSALQSLIDTTVSASS</sequence>
<accession>A0A0D2KSJ9</accession>
<dbReference type="OrthoDB" id="73875at2759"/>
<dbReference type="Proteomes" id="UP000054270">
    <property type="component" value="Unassembled WGS sequence"/>
</dbReference>
<name>A0A0D2KSJ9_HYPSF</name>
<organism evidence="3 4">
    <name type="scientific">Hypholoma sublateritium (strain FD-334 SS-4)</name>
    <dbReference type="NCBI Taxonomy" id="945553"/>
    <lineage>
        <taxon>Eukaryota</taxon>
        <taxon>Fungi</taxon>
        <taxon>Dikarya</taxon>
        <taxon>Basidiomycota</taxon>
        <taxon>Agaricomycotina</taxon>
        <taxon>Agaricomycetes</taxon>
        <taxon>Agaricomycetidae</taxon>
        <taxon>Agaricales</taxon>
        <taxon>Agaricineae</taxon>
        <taxon>Strophariaceae</taxon>
        <taxon>Hypholoma</taxon>
    </lineage>
</organism>
<feature type="signal peptide" evidence="1">
    <location>
        <begin position="1"/>
        <end position="18"/>
    </location>
</feature>
<dbReference type="OMA" id="AYSINNA"/>
<keyword evidence="4" id="KW-1185">Reference proteome</keyword>
<gene>
    <name evidence="3" type="ORF">HYPSUDRAFT_205982</name>
</gene>
<feature type="domain" description="DUF7223" evidence="2">
    <location>
        <begin position="241"/>
        <end position="435"/>
    </location>
</feature>
<reference evidence="4" key="1">
    <citation type="submission" date="2014-04" db="EMBL/GenBank/DDBJ databases">
        <title>Evolutionary Origins and Diversification of the Mycorrhizal Mutualists.</title>
        <authorList>
            <consortium name="DOE Joint Genome Institute"/>
            <consortium name="Mycorrhizal Genomics Consortium"/>
            <person name="Kohler A."/>
            <person name="Kuo A."/>
            <person name="Nagy L.G."/>
            <person name="Floudas D."/>
            <person name="Copeland A."/>
            <person name="Barry K.W."/>
            <person name="Cichocki N."/>
            <person name="Veneault-Fourrey C."/>
            <person name="LaButti K."/>
            <person name="Lindquist E.A."/>
            <person name="Lipzen A."/>
            <person name="Lundell T."/>
            <person name="Morin E."/>
            <person name="Murat C."/>
            <person name="Riley R."/>
            <person name="Ohm R."/>
            <person name="Sun H."/>
            <person name="Tunlid A."/>
            <person name="Henrissat B."/>
            <person name="Grigoriev I.V."/>
            <person name="Hibbett D.S."/>
            <person name="Martin F."/>
        </authorList>
    </citation>
    <scope>NUCLEOTIDE SEQUENCE [LARGE SCALE GENOMIC DNA]</scope>
    <source>
        <strain evidence="4">FD-334 SS-4</strain>
    </source>
</reference>
<dbReference type="EMBL" id="KN817600">
    <property type="protein sequence ID" value="KJA17632.1"/>
    <property type="molecule type" value="Genomic_DNA"/>
</dbReference>
<evidence type="ECO:0000256" key="1">
    <source>
        <dbReference type="SAM" id="SignalP"/>
    </source>
</evidence>
<protein>
    <recommendedName>
        <fullName evidence="2">DUF7223 domain-containing protein</fullName>
    </recommendedName>
</protein>
<evidence type="ECO:0000313" key="3">
    <source>
        <dbReference type="EMBL" id="KJA17632.1"/>
    </source>
</evidence>
<dbReference type="AlphaFoldDB" id="A0A0D2KSJ9"/>
<dbReference type="InterPro" id="IPR055647">
    <property type="entry name" value="DUF7223"/>
</dbReference>
<evidence type="ECO:0000259" key="2">
    <source>
        <dbReference type="Pfam" id="PF23865"/>
    </source>
</evidence>
<dbReference type="Pfam" id="PF23865">
    <property type="entry name" value="DUF7223"/>
    <property type="match status" value="1"/>
</dbReference>
<keyword evidence="1" id="KW-0732">Signal</keyword>
<feature type="chain" id="PRO_5002245886" description="DUF7223 domain-containing protein" evidence="1">
    <location>
        <begin position="19"/>
        <end position="617"/>
    </location>
</feature>
<proteinExistence type="predicted"/>